<reference evidence="3" key="1">
    <citation type="journal article" date="2019" name="Int. J. Syst. Evol. Microbiol.">
        <title>The Global Catalogue of Microorganisms (GCM) 10K type strain sequencing project: providing services to taxonomists for standard genome sequencing and annotation.</title>
        <authorList>
            <consortium name="The Broad Institute Genomics Platform"/>
            <consortium name="The Broad Institute Genome Sequencing Center for Infectious Disease"/>
            <person name="Wu L."/>
            <person name="Ma J."/>
        </authorList>
    </citation>
    <scope>NUCLEOTIDE SEQUENCE [LARGE SCALE GENOMIC DNA]</scope>
    <source>
        <strain evidence="3">KCTC 62164</strain>
    </source>
</reference>
<keyword evidence="1" id="KW-0732">Signal</keyword>
<feature type="chain" id="PRO_5046201712" evidence="1">
    <location>
        <begin position="24"/>
        <end position="114"/>
    </location>
</feature>
<evidence type="ECO:0000313" key="2">
    <source>
        <dbReference type="EMBL" id="MFC3053186.1"/>
    </source>
</evidence>
<gene>
    <name evidence="2" type="ORF">ACFOKA_14835</name>
</gene>
<sequence>MPKKLFLYAVFMMCGLTSLTAKADIIPKDLLELDKQRCLKDCVPGFGETTCKPLCDCTVAEFSKRLDFSQYLDLSVELSKNDLKPENRKLLDTIANYCTAEIEKAGIVVGQPAQ</sequence>
<evidence type="ECO:0000256" key="1">
    <source>
        <dbReference type="SAM" id="SignalP"/>
    </source>
</evidence>
<name>A0ABV7D8L3_9PROT</name>
<keyword evidence="3" id="KW-1185">Reference proteome</keyword>
<feature type="signal peptide" evidence="1">
    <location>
        <begin position="1"/>
        <end position="23"/>
    </location>
</feature>
<dbReference type="Proteomes" id="UP001595444">
    <property type="component" value="Unassembled WGS sequence"/>
</dbReference>
<proteinExistence type="predicted"/>
<comment type="caution">
    <text evidence="2">The sequence shown here is derived from an EMBL/GenBank/DDBJ whole genome shotgun (WGS) entry which is preliminary data.</text>
</comment>
<organism evidence="2 3">
    <name type="scientific">Kordiimonas pumila</name>
    <dbReference type="NCBI Taxonomy" id="2161677"/>
    <lineage>
        <taxon>Bacteria</taxon>
        <taxon>Pseudomonadati</taxon>
        <taxon>Pseudomonadota</taxon>
        <taxon>Alphaproteobacteria</taxon>
        <taxon>Kordiimonadales</taxon>
        <taxon>Kordiimonadaceae</taxon>
        <taxon>Kordiimonas</taxon>
    </lineage>
</organism>
<protein>
    <submittedName>
        <fullName evidence="2">Uncharacterized protein</fullName>
    </submittedName>
</protein>
<dbReference type="RefSeq" id="WP_194212980.1">
    <property type="nucleotide sequence ID" value="NZ_CP061205.1"/>
</dbReference>
<dbReference type="EMBL" id="JBHRSL010000010">
    <property type="protein sequence ID" value="MFC3053186.1"/>
    <property type="molecule type" value="Genomic_DNA"/>
</dbReference>
<evidence type="ECO:0000313" key="3">
    <source>
        <dbReference type="Proteomes" id="UP001595444"/>
    </source>
</evidence>
<accession>A0ABV7D8L3</accession>